<dbReference type="Pfam" id="PF00498">
    <property type="entry name" value="FHA"/>
    <property type="match status" value="1"/>
</dbReference>
<dbReference type="Gene3D" id="2.60.200.20">
    <property type="match status" value="1"/>
</dbReference>
<reference evidence="4" key="1">
    <citation type="submission" date="2019-09" db="EMBL/GenBank/DDBJ databases">
        <title>Mumia zhuanghuii sp. nov. isolated from the intestinal contents of plateau pika (Ochotona curzoniae) in the Qinghai-Tibet plateau of China.</title>
        <authorList>
            <person name="Tian Z."/>
        </authorList>
    </citation>
    <scope>NUCLEOTIDE SEQUENCE [LARGE SCALE GENOMIC DNA]</scope>
    <source>
        <strain evidence="4">DSM 25564</strain>
    </source>
</reference>
<feature type="domain" description="FHA" evidence="2">
    <location>
        <begin position="39"/>
        <end position="92"/>
    </location>
</feature>
<dbReference type="Proteomes" id="UP000327039">
    <property type="component" value="Unassembled WGS sequence"/>
</dbReference>
<dbReference type="InterPro" id="IPR000253">
    <property type="entry name" value="FHA_dom"/>
</dbReference>
<proteinExistence type="predicted"/>
<evidence type="ECO:0000259" key="2">
    <source>
        <dbReference type="PROSITE" id="PS50006"/>
    </source>
</evidence>
<evidence type="ECO:0000256" key="1">
    <source>
        <dbReference type="ARBA" id="ARBA00022553"/>
    </source>
</evidence>
<name>A0A5J5IVZ2_9MICO</name>
<evidence type="ECO:0000313" key="4">
    <source>
        <dbReference type="Proteomes" id="UP000327039"/>
    </source>
</evidence>
<dbReference type="RefSeq" id="WP_150418058.1">
    <property type="nucleotide sequence ID" value="NZ_VYRZ01000001.1"/>
</dbReference>
<sequence length="127" mass="13716">MSALLYDTEPLSGVPHLHSGARATLRWDDGATMAVYGRTVFGRDPIRVPGSDTVVLRDETLTLSRTHFELVPLASGGLAIIDRSSTNGVVVDRDGGPRPLVAGQPIELRSGDRLQLGDRWLTVEVAR</sequence>
<dbReference type="SUPFAM" id="SSF49879">
    <property type="entry name" value="SMAD/FHA domain"/>
    <property type="match status" value="1"/>
</dbReference>
<protein>
    <submittedName>
        <fullName evidence="3">FHA domain-containing protein</fullName>
    </submittedName>
</protein>
<dbReference type="CDD" id="cd00060">
    <property type="entry name" value="FHA"/>
    <property type="match status" value="1"/>
</dbReference>
<dbReference type="PROSITE" id="PS50006">
    <property type="entry name" value="FHA_DOMAIN"/>
    <property type="match status" value="1"/>
</dbReference>
<keyword evidence="1" id="KW-0597">Phosphoprotein</keyword>
<dbReference type="OrthoDB" id="3254248at2"/>
<gene>
    <name evidence="3" type="ORF">F6B42_02775</name>
</gene>
<evidence type="ECO:0000313" key="3">
    <source>
        <dbReference type="EMBL" id="KAA9089426.1"/>
    </source>
</evidence>
<organism evidence="3 4">
    <name type="scientific">Microbacterium radiodurans</name>
    <dbReference type="NCBI Taxonomy" id="661398"/>
    <lineage>
        <taxon>Bacteria</taxon>
        <taxon>Bacillati</taxon>
        <taxon>Actinomycetota</taxon>
        <taxon>Actinomycetes</taxon>
        <taxon>Micrococcales</taxon>
        <taxon>Microbacteriaceae</taxon>
        <taxon>Microbacterium</taxon>
    </lineage>
</organism>
<keyword evidence="4" id="KW-1185">Reference proteome</keyword>
<accession>A0A5J5IVZ2</accession>
<dbReference type="AlphaFoldDB" id="A0A5J5IVZ2"/>
<dbReference type="InterPro" id="IPR008984">
    <property type="entry name" value="SMAD_FHA_dom_sf"/>
</dbReference>
<dbReference type="EMBL" id="VYRZ01000001">
    <property type="protein sequence ID" value="KAA9089426.1"/>
    <property type="molecule type" value="Genomic_DNA"/>
</dbReference>
<comment type="caution">
    <text evidence="3">The sequence shown here is derived from an EMBL/GenBank/DDBJ whole genome shotgun (WGS) entry which is preliminary data.</text>
</comment>